<dbReference type="Proteomes" id="UP000015102">
    <property type="component" value="Unassembled WGS sequence"/>
</dbReference>
<dbReference type="AlphaFoldDB" id="T1GR69"/>
<name>T1GR69_MEGSC</name>
<dbReference type="EMBL" id="CAQQ02036861">
    <property type="status" value="NOT_ANNOTATED_CDS"/>
    <property type="molecule type" value="Genomic_DNA"/>
</dbReference>
<organism evidence="1 2">
    <name type="scientific">Megaselia scalaris</name>
    <name type="common">Humpbacked fly</name>
    <name type="synonym">Phora scalaris</name>
    <dbReference type="NCBI Taxonomy" id="36166"/>
    <lineage>
        <taxon>Eukaryota</taxon>
        <taxon>Metazoa</taxon>
        <taxon>Ecdysozoa</taxon>
        <taxon>Arthropoda</taxon>
        <taxon>Hexapoda</taxon>
        <taxon>Insecta</taxon>
        <taxon>Pterygota</taxon>
        <taxon>Neoptera</taxon>
        <taxon>Endopterygota</taxon>
        <taxon>Diptera</taxon>
        <taxon>Brachycera</taxon>
        <taxon>Muscomorpha</taxon>
        <taxon>Platypezoidea</taxon>
        <taxon>Phoridae</taxon>
        <taxon>Megaseliini</taxon>
        <taxon>Megaselia</taxon>
    </lineage>
</organism>
<dbReference type="EMBL" id="CAQQ02036862">
    <property type="status" value="NOT_ANNOTATED_CDS"/>
    <property type="molecule type" value="Genomic_DNA"/>
</dbReference>
<protein>
    <submittedName>
        <fullName evidence="1">Uncharacterized protein</fullName>
    </submittedName>
</protein>
<accession>T1GR69</accession>
<dbReference type="HOGENOM" id="CLU_2064142_0_0_1"/>
<reference evidence="1" key="2">
    <citation type="submission" date="2015-06" db="UniProtKB">
        <authorList>
            <consortium name="EnsemblMetazoa"/>
        </authorList>
    </citation>
    <scope>IDENTIFICATION</scope>
</reference>
<keyword evidence="2" id="KW-1185">Reference proteome</keyword>
<proteinExistence type="predicted"/>
<evidence type="ECO:0000313" key="2">
    <source>
        <dbReference type="Proteomes" id="UP000015102"/>
    </source>
</evidence>
<sequence length="119" mass="13305">MKTKRNFHTGRLLEIVGSIKFSDHETISDLEHSFYPEGIMDGQTGILNFLLTKVCSAPLEGASRPKTGVVFLTGAYIEPVSCEKMPIPVTKRGRSGFCNILNSYQNRINTEIRTECHNT</sequence>
<reference evidence="2" key="1">
    <citation type="submission" date="2013-02" db="EMBL/GenBank/DDBJ databases">
        <authorList>
            <person name="Hughes D."/>
        </authorList>
    </citation>
    <scope>NUCLEOTIDE SEQUENCE</scope>
    <source>
        <strain>Durham</strain>
        <strain evidence="2">NC isolate 2 -- Noor lab</strain>
    </source>
</reference>
<evidence type="ECO:0000313" key="1">
    <source>
        <dbReference type="EnsemblMetazoa" id="MESCA006145-PA"/>
    </source>
</evidence>
<dbReference type="EnsemblMetazoa" id="MESCA006145-RA">
    <property type="protein sequence ID" value="MESCA006145-PA"/>
    <property type="gene ID" value="MESCA006145"/>
</dbReference>